<gene>
    <name evidence="4" type="primary">rpl19</name>
</gene>
<dbReference type="EMBL" id="MT117918">
    <property type="protein sequence ID" value="QJH88416.1"/>
    <property type="molecule type" value="Genomic_DNA"/>
</dbReference>
<keyword evidence="2 4" id="KW-0689">Ribosomal protein</keyword>
<dbReference type="GO" id="GO:0006412">
    <property type="term" value="P:translation"/>
    <property type="evidence" value="ECO:0007669"/>
    <property type="project" value="InterPro"/>
</dbReference>
<proteinExistence type="inferred from homology"/>
<organism evidence="4">
    <name type="scientific">Pterocladiophila hemisphaerica</name>
    <dbReference type="NCBI Taxonomy" id="2712948"/>
    <lineage>
        <taxon>Eukaryota</taxon>
        <taxon>Rhodophyta</taxon>
        <taxon>Florideophyceae</taxon>
        <taxon>Rhodymeniophycidae</taxon>
        <taxon>Gracilariales</taxon>
        <taxon>Pterocladiophilaceae</taxon>
        <taxon>Pterocladiophila</taxon>
    </lineage>
</organism>
<dbReference type="SUPFAM" id="SSF50104">
    <property type="entry name" value="Translation proteins SH3-like domain"/>
    <property type="match status" value="1"/>
</dbReference>
<dbReference type="InterPro" id="IPR008991">
    <property type="entry name" value="Translation_prot_SH3-like_sf"/>
</dbReference>
<name>A0A6M3WW90_9FLOR</name>
<evidence type="ECO:0000313" key="4">
    <source>
        <dbReference type="EMBL" id="QJH88416.1"/>
    </source>
</evidence>
<protein>
    <submittedName>
        <fullName evidence="4">Ribosomal protein L19</fullName>
    </submittedName>
</protein>
<evidence type="ECO:0000256" key="1">
    <source>
        <dbReference type="ARBA" id="ARBA00005781"/>
    </source>
</evidence>
<sequence length="97" mass="11470">MNKLSFFLFNKNSLKRETLNLVNKGDLLRLTLSQSYLNQQRYQEIEGIIIRKRNLQIYPSITIRRICSNVIINHTFLINAPNISDIKIIKAYMKKND</sequence>
<dbReference type="PRINTS" id="PR00061">
    <property type="entry name" value="RIBOSOMALL19"/>
</dbReference>
<dbReference type="Gene3D" id="2.30.30.790">
    <property type="match status" value="1"/>
</dbReference>
<geneLocation type="chloroplast" evidence="4"/>
<evidence type="ECO:0000256" key="2">
    <source>
        <dbReference type="ARBA" id="ARBA00022980"/>
    </source>
</evidence>
<comment type="similarity">
    <text evidence="1">Belongs to the bacterial ribosomal protein bL19 family.</text>
</comment>
<dbReference type="GO" id="GO:0005840">
    <property type="term" value="C:ribosome"/>
    <property type="evidence" value="ECO:0007669"/>
    <property type="project" value="UniProtKB-KW"/>
</dbReference>
<dbReference type="AlphaFoldDB" id="A0A6M3WW90"/>
<accession>A0A6M3WW90</accession>
<dbReference type="GO" id="GO:0003735">
    <property type="term" value="F:structural constituent of ribosome"/>
    <property type="evidence" value="ECO:0007669"/>
    <property type="project" value="InterPro"/>
</dbReference>
<dbReference type="Pfam" id="PF01245">
    <property type="entry name" value="Ribosomal_L19"/>
    <property type="match status" value="1"/>
</dbReference>
<keyword evidence="4" id="KW-0934">Plastid</keyword>
<reference evidence="4" key="1">
    <citation type="journal article" date="2020" name="J. Phycol.">
        <title>The Organelle Genomes in the Photosynthetic Red Algal Parasite Pterocladiophila hemisphaerica (Florideophyceae, Rhodophyta) Have Elevated Substitution Rates and Extreme Gene Loss in the Plastid Genome.</title>
        <authorList>
            <person name="Preuss M."/>
            <person name="Verbruggen H."/>
            <person name="Zuccarello G.C."/>
        </authorList>
    </citation>
    <scope>NUCLEOTIDE SEQUENCE</scope>
</reference>
<keyword evidence="4" id="KW-0150">Chloroplast</keyword>
<dbReference type="GO" id="GO:1990904">
    <property type="term" value="C:ribonucleoprotein complex"/>
    <property type="evidence" value="ECO:0007669"/>
    <property type="project" value="UniProtKB-KW"/>
</dbReference>
<keyword evidence="3" id="KW-0687">Ribonucleoprotein</keyword>
<evidence type="ECO:0000256" key="3">
    <source>
        <dbReference type="ARBA" id="ARBA00023274"/>
    </source>
</evidence>
<dbReference type="InterPro" id="IPR001857">
    <property type="entry name" value="Ribosomal_bL19"/>
</dbReference>
<dbReference type="InterPro" id="IPR038657">
    <property type="entry name" value="Ribosomal_bL19_sf"/>
</dbReference>